<name>A0ABS8KLJ4_9BURK</name>
<feature type="non-terminal residue" evidence="3">
    <location>
        <position position="1"/>
    </location>
</feature>
<dbReference type="Pfam" id="PF19077">
    <property type="entry name" value="Big_13"/>
    <property type="match status" value="5"/>
</dbReference>
<dbReference type="Gene3D" id="2.60.40.10">
    <property type="entry name" value="Immunoglobulins"/>
    <property type="match status" value="2"/>
</dbReference>
<dbReference type="NCBIfam" id="NF033510">
    <property type="entry name" value="Ca_tandemer"/>
    <property type="match status" value="3"/>
</dbReference>
<feature type="domain" description="Bacterial Ig-like" evidence="2">
    <location>
        <begin position="411"/>
        <end position="503"/>
    </location>
</feature>
<accession>A0ABS8KLJ4</accession>
<proteinExistence type="predicted"/>
<evidence type="ECO:0000259" key="2">
    <source>
        <dbReference type="Pfam" id="PF19077"/>
    </source>
</evidence>
<keyword evidence="4" id="KW-1185">Reference proteome</keyword>
<dbReference type="RefSeq" id="WP_230564395.1">
    <property type="nucleotide sequence ID" value="NZ_JAJITC010000023.1"/>
</dbReference>
<feature type="domain" description="Bacterial Ig-like" evidence="2">
    <location>
        <begin position="111"/>
        <end position="188"/>
    </location>
</feature>
<evidence type="ECO:0000313" key="4">
    <source>
        <dbReference type="Proteomes" id="UP001430614"/>
    </source>
</evidence>
<dbReference type="InterPro" id="IPR044016">
    <property type="entry name" value="Big_13"/>
</dbReference>
<dbReference type="InterPro" id="IPR013783">
    <property type="entry name" value="Ig-like_fold"/>
</dbReference>
<organism evidence="3 4">
    <name type="scientific">Paraburkholderia translucens</name>
    <dbReference type="NCBI Taxonomy" id="2886945"/>
    <lineage>
        <taxon>Bacteria</taxon>
        <taxon>Pseudomonadati</taxon>
        <taxon>Pseudomonadota</taxon>
        <taxon>Betaproteobacteria</taxon>
        <taxon>Burkholderiales</taxon>
        <taxon>Burkholderiaceae</taxon>
        <taxon>Paraburkholderia</taxon>
    </lineage>
</organism>
<dbReference type="EMBL" id="JAJITC010000023">
    <property type="protein sequence ID" value="MCC8405626.1"/>
    <property type="molecule type" value="Genomic_DNA"/>
</dbReference>
<sequence>AIQGPVGNGESTDDTQPTLVGKGEPGDTIVVIDNGTPIGEAEVDEEGNWSFTPETPLEEGEHEFTLVERDPAGNESDPSDPWTVIVDTTPSTPVITMVIDDVGLIQGPIENGGTTDDNRPTLVGKGEPNKMVVIGDHDVVVAMVWTDENGDWTWTSSKELTDGLHEFTVWYVGTTVDETSDPWVITVDAGVPAPVITTVIDDVGPIQGPVGDGGVTDDARPTVRGTAEVGSTVSVYDNGRLIGTAVADSNGQWSFTASTDLADGLHSLTATATNPATGNVSPSSDSWAITVDTGVAAPVITTVIDDVGLIQGPVNDGGVTDDARPTVRGTAEAGSTVSVYDNGRLIGTAVADSNGQWSFTPSTNLADGSHSLTATATNPATGNVSPSSDSWAVTVDTVAPSAQATFDRMGKDAGIWPWDFITNDGSAGRLIYGALTAKLAANEKVQVSVDGGKTWQDALTDNAGHWAFQDNTSHYASWTIQTRVVDAAGNCGKVVSQNVTLDTTAPAAVSSATYSNGAFYVQLPGGLVNGDSVVVVVGNATLYHYLTAGEISSGSMVFTVNQSEIDAIKSGASWGIQIMDTAGNASGWYGHVGAPLQINVDGHAALYVGTDNNDVFTISDTKAIGEVEQQRDILQGGGGIDTLKLTGAGQNLDLGDTPHLTLNSIEVLDITGTGNNTLKLSLADVLNLGGQDLFVADGRTQVMVKGNAGDKVELSDLLPNGGDVGDWVQQSGTTTVSGVAYDVFYHSGLNAELLVQHGVDTTLLNH</sequence>
<protein>
    <submittedName>
        <fullName evidence="3">Ig-like domain-containing protein</fullName>
    </submittedName>
</protein>
<dbReference type="Proteomes" id="UP001430614">
    <property type="component" value="Unassembled WGS sequence"/>
</dbReference>
<evidence type="ECO:0000313" key="3">
    <source>
        <dbReference type="EMBL" id="MCC8405626.1"/>
    </source>
</evidence>
<gene>
    <name evidence="3" type="ORF">LJ655_27860</name>
</gene>
<dbReference type="Gene3D" id="3.30.420.430">
    <property type="match status" value="3"/>
</dbReference>
<feature type="domain" description="Bacterial Ig-like" evidence="2">
    <location>
        <begin position="213"/>
        <end position="293"/>
    </location>
</feature>
<feature type="domain" description="Bacterial Ig-like" evidence="2">
    <location>
        <begin position="10"/>
        <end position="88"/>
    </location>
</feature>
<feature type="domain" description="Bacterial Ig-like" evidence="2">
    <location>
        <begin position="316"/>
        <end position="397"/>
    </location>
</feature>
<feature type="region of interest" description="Disordered" evidence="1">
    <location>
        <begin position="1"/>
        <end position="33"/>
    </location>
</feature>
<reference evidence="3 4" key="1">
    <citation type="submission" date="2021-11" db="EMBL/GenBank/DDBJ databases">
        <authorList>
            <person name="Oh E.-T."/>
            <person name="Kim S.-B."/>
        </authorList>
    </citation>
    <scope>NUCLEOTIDE SEQUENCE [LARGE SCALE GENOMIC DNA]</scope>
    <source>
        <strain evidence="3 4">MMS20-SJTN17</strain>
    </source>
</reference>
<comment type="caution">
    <text evidence="3">The sequence shown here is derived from an EMBL/GenBank/DDBJ whole genome shotgun (WGS) entry which is preliminary data.</text>
</comment>
<evidence type="ECO:0000256" key="1">
    <source>
        <dbReference type="SAM" id="MobiDB-lite"/>
    </source>
</evidence>